<dbReference type="InterPro" id="IPR001506">
    <property type="entry name" value="Peptidase_M12A"/>
</dbReference>
<dbReference type="PANTHER" id="PTHR10127">
    <property type="entry name" value="DISCOIDIN, CUB, EGF, LAMININ , AND ZINC METALLOPROTEASE DOMAIN CONTAINING"/>
    <property type="match status" value="1"/>
</dbReference>
<dbReference type="InterPro" id="IPR024079">
    <property type="entry name" value="MetalloPept_cat_dom_sf"/>
</dbReference>
<keyword evidence="3" id="KW-1185">Reference proteome</keyword>
<organism evidence="2 3">
    <name type="scientific">Isoptericola haloaureus</name>
    <dbReference type="NCBI Taxonomy" id="1542902"/>
    <lineage>
        <taxon>Bacteria</taxon>
        <taxon>Bacillati</taxon>
        <taxon>Actinomycetota</taxon>
        <taxon>Actinomycetes</taxon>
        <taxon>Micrococcales</taxon>
        <taxon>Promicromonosporaceae</taxon>
        <taxon>Isoptericola</taxon>
    </lineage>
</organism>
<dbReference type="Proteomes" id="UP001310387">
    <property type="component" value="Unassembled WGS sequence"/>
</dbReference>
<evidence type="ECO:0000259" key="1">
    <source>
        <dbReference type="SMART" id="SM00235"/>
    </source>
</evidence>
<dbReference type="InterPro" id="IPR006026">
    <property type="entry name" value="Peptidase_Metallo"/>
</dbReference>
<dbReference type="PANTHER" id="PTHR10127:SF850">
    <property type="entry name" value="METALLOENDOPEPTIDASE"/>
    <property type="match status" value="1"/>
</dbReference>
<dbReference type="EMBL" id="JBAGLP010000118">
    <property type="protein sequence ID" value="MEG3615928.1"/>
    <property type="molecule type" value="Genomic_DNA"/>
</dbReference>
<evidence type="ECO:0000313" key="2">
    <source>
        <dbReference type="EMBL" id="MEG3615928.1"/>
    </source>
</evidence>
<name>A0ABU7Z9B1_9MICO</name>
<comment type="caution">
    <text evidence="2">The sequence shown here is derived from an EMBL/GenBank/DDBJ whole genome shotgun (WGS) entry which is preliminary data.</text>
</comment>
<accession>A0ABU7Z9B1</accession>
<protein>
    <submittedName>
        <fullName evidence="2">M12 family metallopeptidase</fullName>
    </submittedName>
</protein>
<sequence>MTRPDRPADGWTYCDVRPQSRPALPPDLNPRRASLIHVTRAKWVNGTVLHYWLEPSAPSAQHQAVRDAFGTWEDLGIGLRFVEVDDADRAEVRIAFDQGAGSWSYVGKDVLGIPQHEATMNFGWDLTTPWGAVTALHEIGHTLGFPHEHQNPNAGIVWDEQRVLQEFTGPPNSWTEDQVRHNILRKLSPEQVEGSAWDPESVMHYPFDPGLIVSPEQYGRDGIPAPDGLSGDDREWVLRWYPGLEPDLPTLEPGRSVPLELAPAGQADLVVRPTATREYRVGTFGDADTLLVLFEEVDGEPVFLAGDDDSGTDRNALVTVRLRAGRSYVVRVRLYWAWAAGTTAVMLW</sequence>
<dbReference type="RefSeq" id="WP_332902484.1">
    <property type="nucleotide sequence ID" value="NZ_JBAGLP010000118.1"/>
</dbReference>
<dbReference type="Pfam" id="PF01400">
    <property type="entry name" value="Astacin"/>
    <property type="match status" value="1"/>
</dbReference>
<gene>
    <name evidence="2" type="ORF">V5O49_12395</name>
</gene>
<proteinExistence type="predicted"/>
<dbReference type="SMART" id="SM00235">
    <property type="entry name" value="ZnMc"/>
    <property type="match status" value="1"/>
</dbReference>
<dbReference type="SUPFAM" id="SSF55486">
    <property type="entry name" value="Metalloproteases ('zincins'), catalytic domain"/>
    <property type="match status" value="1"/>
</dbReference>
<reference evidence="2" key="2">
    <citation type="submission" date="2024-02" db="EMBL/GenBank/DDBJ databases">
        <authorList>
            <person name="Prathaban M."/>
            <person name="Mythili R."/>
            <person name="Sharmila Devi N."/>
            <person name="Sobanaa M."/>
            <person name="Prathiviraj R."/>
            <person name="Selvin J."/>
        </authorList>
    </citation>
    <scope>NUCLEOTIDE SEQUENCE</scope>
    <source>
        <strain evidence="2">MP1014</strain>
    </source>
</reference>
<evidence type="ECO:0000313" key="3">
    <source>
        <dbReference type="Proteomes" id="UP001310387"/>
    </source>
</evidence>
<reference evidence="2" key="1">
    <citation type="journal article" date="2024" name="Antonie Van Leeuwenhoek">
        <title>Isoptericola haloaureus sp. nov., a dimorphic actinobacterium isolated from mangrove sediments of southeast India, implicating biosaline agricultural significance through nitrogen fixation and salt tolerance genes.</title>
        <authorList>
            <person name="Prathaban M."/>
            <person name="Prathiviraj R."/>
            <person name="Ravichandran M."/>
            <person name="Natarajan S.D."/>
            <person name="Sobanaa M."/>
            <person name="Hari Krishna Kumar S."/>
            <person name="Chandrasekar V."/>
            <person name="Selvin J."/>
        </authorList>
    </citation>
    <scope>NUCLEOTIDE SEQUENCE</scope>
    <source>
        <strain evidence="2">MP1014</strain>
    </source>
</reference>
<dbReference type="Gene3D" id="3.40.390.10">
    <property type="entry name" value="Collagenase (Catalytic Domain)"/>
    <property type="match status" value="1"/>
</dbReference>
<feature type="domain" description="Peptidase metallopeptidase" evidence="1">
    <location>
        <begin position="39"/>
        <end position="189"/>
    </location>
</feature>